<evidence type="ECO:0000256" key="3">
    <source>
        <dbReference type="ARBA" id="ARBA00022692"/>
    </source>
</evidence>
<sequence length="481" mass="55128">MHQVSQTGTPLLAFVLILLLKLPSPIASLDDAFHDQLVTYLNPDEPHIQDGQTLLKMLYIQNRVQVYCQRPTALTLWNVFQSNRLRLHIAAGGDYSQYKGATVREIYEAHRQRNECYEGKPLWILGEEQRIISLPTHSHACYGIFTDQPFALTLEIVSCDLERVAQFTFGLVLWLSCPHLADSLICFYCSAAALGAHLAGVIVVSAALMTSGGERPLRLRPLKGSFKQVLEERPIVMALALLGGAWSLQSTCQKFCFLWRRSILRRLHRRLLRITAYWLILTASDHRGFGWTIVWLLLPWPELWRLVRWLRSQYVRHRRRFVPPKARVLLSEDEFQAQSAYETHRAVGDFRDILRQDPPTWQQVSQLQQPQNFARFLSGGSHLGITRSSHNSFPSQKNIILNTTSSGPDSISSQSSKREHCECCSVLDTLSRPSTWNCRNRRLRLTPNKREEDIGWHSPCPESCCSSTSSVTTLYRNDRYT</sequence>
<dbReference type="Proteomes" id="UP001652680">
    <property type="component" value="Unassembled WGS sequence"/>
</dbReference>
<dbReference type="EnsemblMetazoa" id="XM_017123192.2">
    <property type="protein sequence ID" value="XP_016978681.2"/>
    <property type="gene ID" value="LOC108044256"/>
</dbReference>
<accession>A0ABM5HDE9</accession>
<keyword evidence="10" id="KW-1185">Reference proteome</keyword>
<dbReference type="InterPro" id="IPR019358">
    <property type="entry name" value="NEMP_fam"/>
</dbReference>
<keyword evidence="6" id="KW-0472">Membrane</keyword>
<comment type="subcellular location">
    <subcellularLocation>
        <location evidence="1">Nucleus inner membrane</location>
        <topology evidence="1">Multi-pass membrane protein</topology>
        <orientation evidence="1">Nucleoplasmic side</orientation>
    </subcellularLocation>
</comment>
<evidence type="ECO:0000313" key="10">
    <source>
        <dbReference type="Proteomes" id="UP001652680"/>
    </source>
</evidence>
<dbReference type="PANTHER" id="PTHR13598">
    <property type="entry name" value="AT07567P-RELATED"/>
    <property type="match status" value="1"/>
</dbReference>
<name>A0ABM5HDE9_DRORH</name>
<evidence type="ECO:0000313" key="9">
    <source>
        <dbReference type="EnsemblMetazoa" id="XP_016978681.2"/>
    </source>
</evidence>
<keyword evidence="5" id="KW-1133">Transmembrane helix</keyword>
<feature type="chain" id="PRO_5045903768" evidence="8">
    <location>
        <begin position="29"/>
        <end position="481"/>
    </location>
</feature>
<proteinExistence type="inferred from homology"/>
<dbReference type="PANTHER" id="PTHR13598:SF1">
    <property type="entry name" value="AT07567P-RELATED"/>
    <property type="match status" value="1"/>
</dbReference>
<dbReference type="RefSeq" id="XP_016978681.2">
    <property type="nucleotide sequence ID" value="XM_017123192.2"/>
</dbReference>
<reference evidence="9" key="2">
    <citation type="submission" date="2025-05" db="UniProtKB">
        <authorList>
            <consortium name="EnsemblMetazoa"/>
        </authorList>
    </citation>
    <scope>IDENTIFICATION</scope>
</reference>
<evidence type="ECO:0000256" key="7">
    <source>
        <dbReference type="ARBA" id="ARBA00023242"/>
    </source>
</evidence>
<evidence type="ECO:0000256" key="1">
    <source>
        <dbReference type="ARBA" id="ARBA00004575"/>
    </source>
</evidence>
<keyword evidence="4 8" id="KW-0732">Signal</keyword>
<evidence type="ECO:0000256" key="5">
    <source>
        <dbReference type="ARBA" id="ARBA00022989"/>
    </source>
</evidence>
<organism evidence="9 10">
    <name type="scientific">Drosophila rhopaloa</name>
    <name type="common">Fruit fly</name>
    <dbReference type="NCBI Taxonomy" id="1041015"/>
    <lineage>
        <taxon>Eukaryota</taxon>
        <taxon>Metazoa</taxon>
        <taxon>Ecdysozoa</taxon>
        <taxon>Arthropoda</taxon>
        <taxon>Hexapoda</taxon>
        <taxon>Insecta</taxon>
        <taxon>Pterygota</taxon>
        <taxon>Neoptera</taxon>
        <taxon>Endopterygota</taxon>
        <taxon>Diptera</taxon>
        <taxon>Brachycera</taxon>
        <taxon>Muscomorpha</taxon>
        <taxon>Ephydroidea</taxon>
        <taxon>Drosophilidae</taxon>
        <taxon>Drosophila</taxon>
        <taxon>Sophophora</taxon>
    </lineage>
</organism>
<dbReference type="GeneID" id="108044256"/>
<feature type="signal peptide" evidence="8">
    <location>
        <begin position="1"/>
        <end position="28"/>
    </location>
</feature>
<keyword evidence="7" id="KW-0539">Nucleus</keyword>
<dbReference type="Pfam" id="PF10225">
    <property type="entry name" value="NEMP"/>
    <property type="match status" value="1"/>
</dbReference>
<reference evidence="10" key="1">
    <citation type="journal article" date="2021" name="Elife">
        <title>Highly contiguous assemblies of 101 drosophilid genomes.</title>
        <authorList>
            <person name="Kim B.Y."/>
            <person name="Wang J.R."/>
            <person name="Miller D.E."/>
            <person name="Barmina O."/>
            <person name="Delaney E."/>
            <person name="Thompson A."/>
            <person name="Comeault A.A."/>
            <person name="Peede D."/>
            <person name="D'Agostino E.R."/>
            <person name="Pelaez J."/>
            <person name="Aguilar J.M."/>
            <person name="Haji D."/>
            <person name="Matsunaga T."/>
            <person name="Armstrong E.E."/>
            <person name="Zych M."/>
            <person name="Ogawa Y."/>
            <person name="Stamenkovic-Radak M."/>
            <person name="Jelic M."/>
            <person name="Veselinovic M.S."/>
            <person name="Tanaskovic M."/>
            <person name="Eric P."/>
            <person name="Gao J.J."/>
            <person name="Katoh T.K."/>
            <person name="Toda M.J."/>
            <person name="Watabe H."/>
            <person name="Watada M."/>
            <person name="Davis J.S."/>
            <person name="Moyle L.C."/>
            <person name="Manoli G."/>
            <person name="Bertolini E."/>
            <person name="Kostal V."/>
            <person name="Hawley R.S."/>
            <person name="Takahashi A."/>
            <person name="Jones C.D."/>
            <person name="Price D.K."/>
            <person name="Whiteman N."/>
            <person name="Kopp A."/>
            <person name="Matute D.R."/>
            <person name="Petrov D.A."/>
        </authorList>
    </citation>
    <scope>NUCLEOTIDE SEQUENCE [LARGE SCALE GENOMIC DNA]</scope>
</reference>
<evidence type="ECO:0000256" key="8">
    <source>
        <dbReference type="SAM" id="SignalP"/>
    </source>
</evidence>
<evidence type="ECO:0000256" key="2">
    <source>
        <dbReference type="ARBA" id="ARBA00005748"/>
    </source>
</evidence>
<keyword evidence="3" id="KW-0812">Transmembrane</keyword>
<protein>
    <submittedName>
        <fullName evidence="9">Uncharacterized protein</fullName>
    </submittedName>
</protein>
<evidence type="ECO:0000256" key="4">
    <source>
        <dbReference type="ARBA" id="ARBA00022729"/>
    </source>
</evidence>
<comment type="similarity">
    <text evidence="2">Belongs to the NEMP family.</text>
</comment>
<evidence type="ECO:0000256" key="6">
    <source>
        <dbReference type="ARBA" id="ARBA00023136"/>
    </source>
</evidence>